<reference evidence="1" key="1">
    <citation type="submission" date="2021-05" db="EMBL/GenBank/DDBJ databases">
        <authorList>
            <person name="Scholz U."/>
            <person name="Mascher M."/>
            <person name="Fiebig A."/>
        </authorList>
    </citation>
    <scope>NUCLEOTIDE SEQUENCE [LARGE SCALE GENOMIC DNA]</scope>
</reference>
<keyword evidence="2" id="KW-1185">Reference proteome</keyword>
<dbReference type="EnsemblPlants" id="AVESA.00010b.r2.7DG1344620.3">
    <property type="protein sequence ID" value="AVESA.00010b.r2.7DG1344620.3.CDS"/>
    <property type="gene ID" value="AVESA.00010b.r2.7DG1344620"/>
</dbReference>
<sequence>MDHEASITEQELERMLFDEAAEPKALPLSLLERITYGFSYRQEIGRGGFAVVYKAMLNNGAIAIKRLSNSYMYENEFFREIECLMKVKHKNIVRFLGYCVDTQGNMATYEGKFVLADIQQRLLCFEYLPNGGLNGYITDPSCGLEWTDRYNIIKGICEGLHHLHQRNIVHLDLKPANILLDECMEPKITDFGISRSFGEDQTRIFASKVVGTTGYMAPEFLSHVITQKYDLYSLGVIIMEILTGEKACQGIENVVKSWSNRLGISERTSQCEQIQVCAEIGIECIDFDPANRPVSVKHIIQRLTETERMEVRSPRLKINIRDMEITRKGICALDTNETKQWIITGEEEGYVRIWNYETQKKIYSFRLSRRPVKLVKFIQRKQWFAAGTIDACCIHVYSYETAKMQKIMRISSKYKYTSFQSLAVHPTMPYLLSVHQRDTHIWNWDKNWQCTMIFLGGCCTEFQVAFSSQDTIAIPSDNDTVKVWSLGSPEFDYTLSGHSRKVNCLDFFTRDYQEYLVTGSDDLSVKIWDMEKKICLSTLHFNSPVQSTLYRPDLQILITGSEDGSVHLWRTAGSSTYSGYPRLKRTVKLAYGLHSLACLMGRVVIGNKEGVAILDIVNVDNGEKSTDYSEPELTADMKPTKEETSEVIAGSSSELPILDVHLLDLCFPTEADTSRICSLQLTNKIDEDVVFRLKYRSRTELYGIVPPASSYTLILTKEEKDLVLQSSASGDRYTVMFNSESECDNFFEEAEEIGNTVHEVTPKAAYEPQGDATPEIISTRSTEIYLCSIYAHPTERWIITGHGDGVVRAWDSETKKPMNSLKVSGRSVDTVKFIAKRKWIVAGSSDGLVHVCNCVRVTQMQRITSFRFGRYSSYDSPSLAIHPTKPYVLSTAFELWNENKGWNLKKSFLETPQAEVVAFNPNDGNIVASGFCDATIEIWSIVADNPYHRLYGHTAKLNCLEFYKRDSHHYLISGSNDCTAKIWDMQETVCIHTLDIMSPVVSVIPLPDHPYLVTGSYHGTVQLWSSTDFRLERTIHFGDGGPVRGLCFMGSGSVVIGQEKRITIMDIDKGAATRKKKFPLQLNPLKIFSSIKEALTDSMVPSCSRYKS</sequence>
<accession>A0ACD6AEW0</accession>
<evidence type="ECO:0000313" key="1">
    <source>
        <dbReference type="EnsemblPlants" id="AVESA.00010b.r2.7DG1344620.3.CDS"/>
    </source>
</evidence>
<evidence type="ECO:0000313" key="2">
    <source>
        <dbReference type="Proteomes" id="UP001732700"/>
    </source>
</evidence>
<proteinExistence type="predicted"/>
<dbReference type="Proteomes" id="UP001732700">
    <property type="component" value="Chromosome 7D"/>
</dbReference>
<protein>
    <submittedName>
        <fullName evidence="1">Uncharacterized protein</fullName>
    </submittedName>
</protein>
<reference evidence="1" key="2">
    <citation type="submission" date="2025-09" db="UniProtKB">
        <authorList>
            <consortium name="EnsemblPlants"/>
        </authorList>
    </citation>
    <scope>IDENTIFICATION</scope>
</reference>
<name>A0ACD6AEW0_AVESA</name>
<organism evidence="1 2">
    <name type="scientific">Avena sativa</name>
    <name type="common">Oat</name>
    <dbReference type="NCBI Taxonomy" id="4498"/>
    <lineage>
        <taxon>Eukaryota</taxon>
        <taxon>Viridiplantae</taxon>
        <taxon>Streptophyta</taxon>
        <taxon>Embryophyta</taxon>
        <taxon>Tracheophyta</taxon>
        <taxon>Spermatophyta</taxon>
        <taxon>Magnoliopsida</taxon>
        <taxon>Liliopsida</taxon>
        <taxon>Poales</taxon>
        <taxon>Poaceae</taxon>
        <taxon>BOP clade</taxon>
        <taxon>Pooideae</taxon>
        <taxon>Poodae</taxon>
        <taxon>Poeae</taxon>
        <taxon>Poeae Chloroplast Group 1 (Aveneae type)</taxon>
        <taxon>Aveninae</taxon>
        <taxon>Avena</taxon>
    </lineage>
</organism>